<dbReference type="PANTHER" id="PTHR45881">
    <property type="entry name" value="CHECKPOINT SUPPRESSOR 1-LIKE, ISOFORM A-RELATED"/>
    <property type="match status" value="1"/>
</dbReference>
<feature type="region of interest" description="Disordered" evidence="7">
    <location>
        <begin position="1"/>
        <end position="43"/>
    </location>
</feature>
<dbReference type="Pfam" id="PF00250">
    <property type="entry name" value="Forkhead"/>
    <property type="match status" value="1"/>
</dbReference>
<dbReference type="PROSITE" id="PS50039">
    <property type="entry name" value="FORK_HEAD_3"/>
    <property type="match status" value="1"/>
</dbReference>
<evidence type="ECO:0000256" key="4">
    <source>
        <dbReference type="ARBA" id="ARBA00023163"/>
    </source>
</evidence>
<dbReference type="CDD" id="cd00059">
    <property type="entry name" value="FH_FOX"/>
    <property type="match status" value="1"/>
</dbReference>
<evidence type="ECO:0000259" key="8">
    <source>
        <dbReference type="PROSITE" id="PS50039"/>
    </source>
</evidence>
<dbReference type="Gene3D" id="1.10.10.10">
    <property type="entry name" value="Winged helix-like DNA-binding domain superfamily/Winged helix DNA-binding domain"/>
    <property type="match status" value="1"/>
</dbReference>
<keyword evidence="4" id="KW-0804">Transcription</keyword>
<gene>
    <name evidence="9" type="ORF">METBISCDRAFT_19287</name>
</gene>
<evidence type="ECO:0000256" key="5">
    <source>
        <dbReference type="ARBA" id="ARBA00023242"/>
    </source>
</evidence>
<dbReference type="PANTHER" id="PTHR45881:SF1">
    <property type="entry name" value="FORK HEAD PROTEIN HOMOLOG 2"/>
    <property type="match status" value="1"/>
</dbReference>
<evidence type="ECO:0000313" key="10">
    <source>
        <dbReference type="Proteomes" id="UP000268321"/>
    </source>
</evidence>
<evidence type="ECO:0000256" key="2">
    <source>
        <dbReference type="ARBA" id="ARBA00023015"/>
    </source>
</evidence>
<evidence type="ECO:0000313" key="9">
    <source>
        <dbReference type="EMBL" id="RKP29163.1"/>
    </source>
</evidence>
<dbReference type="GO" id="GO:0001228">
    <property type="term" value="F:DNA-binding transcription activator activity, RNA polymerase II-specific"/>
    <property type="evidence" value="ECO:0007669"/>
    <property type="project" value="UniProtKB-ARBA"/>
</dbReference>
<dbReference type="Proteomes" id="UP000268321">
    <property type="component" value="Unassembled WGS sequence"/>
</dbReference>
<evidence type="ECO:0000256" key="6">
    <source>
        <dbReference type="PROSITE-ProRule" id="PRU00089"/>
    </source>
</evidence>
<accession>A0A4P9Z8Z3</accession>
<keyword evidence="5 6" id="KW-0539">Nucleus</keyword>
<sequence length="511" mass="56866">MSRTSSVRPGPRAYYSSTHTAVANISTPPHTEQSKRPHLPQFTPVRVSDVESRTLLMSPAFSLPQPRLSLEKSPIFGGSLLPPQPPIAMSMVGPVFSTQNAYEQEVAKNSVFEGDLKKKKQKKARREGREVSFLLESSEKPPYSYATLIGMAILSHPAKQLTLSQIYLWISDTFKYYGQGDVGWQNLIRHNLSLNKAFVKGEKSKDGKGHHWLVQEEFQNTFLKAKNNKRSLFEQVMEQLAIFNHGPNSTIPLSPNTLTDEDIPKLDSTADARLAKSHRSNHDVEHGNSGSTKQDALNTELRNRPQLKFGTPRQSIDNSLDVLPVRPILAGKNSPFTLSFSCRLNFEFLPLPPVDSGLLLEPITPRRNLLRPPLGSSGTLMGNGTGHTIAPQLPNLTSGFGSVPPFSSTPIPGLHLSRTPKQTLKTPVRLSKMPVSGTMVRKLWQSPSYLEDFYHSPFGTDRAFLRLYDDDDMILRAFESPASQRKPRPSLLVQLEELKAAETEQSISSSK</sequence>
<comment type="subcellular location">
    <subcellularLocation>
        <location evidence="1 6">Nucleus</location>
    </subcellularLocation>
</comment>
<dbReference type="GO" id="GO:0005634">
    <property type="term" value="C:nucleus"/>
    <property type="evidence" value="ECO:0007669"/>
    <property type="project" value="UniProtKB-SubCell"/>
</dbReference>
<keyword evidence="10" id="KW-1185">Reference proteome</keyword>
<evidence type="ECO:0000256" key="1">
    <source>
        <dbReference type="ARBA" id="ARBA00004123"/>
    </source>
</evidence>
<evidence type="ECO:0000256" key="7">
    <source>
        <dbReference type="SAM" id="MobiDB-lite"/>
    </source>
</evidence>
<dbReference type="EMBL" id="ML004505">
    <property type="protein sequence ID" value="RKP29163.1"/>
    <property type="molecule type" value="Genomic_DNA"/>
</dbReference>
<dbReference type="InterPro" id="IPR018122">
    <property type="entry name" value="TF_fork_head_CS_1"/>
</dbReference>
<name>A0A4P9Z8Z3_9ASCO</name>
<dbReference type="PRINTS" id="PR00053">
    <property type="entry name" value="FORKHEAD"/>
</dbReference>
<feature type="region of interest" description="Disordered" evidence="7">
    <location>
        <begin position="274"/>
        <end position="296"/>
    </location>
</feature>
<dbReference type="FunFam" id="1.10.10.10:FF:000260">
    <property type="entry name" value="Forkhead transcription factor (Sep1)"/>
    <property type="match status" value="1"/>
</dbReference>
<dbReference type="OrthoDB" id="5954824at2759"/>
<dbReference type="SMART" id="SM00339">
    <property type="entry name" value="FH"/>
    <property type="match status" value="1"/>
</dbReference>
<proteinExistence type="predicted"/>
<feature type="compositionally biased region" description="Basic and acidic residues" evidence="7">
    <location>
        <begin position="274"/>
        <end position="286"/>
    </location>
</feature>
<feature type="compositionally biased region" description="Polar residues" evidence="7">
    <location>
        <begin position="15"/>
        <end position="31"/>
    </location>
</feature>
<dbReference type="InterPro" id="IPR001766">
    <property type="entry name" value="Fork_head_dom"/>
</dbReference>
<keyword evidence="3 6" id="KW-0238">DNA-binding</keyword>
<reference evidence="10" key="1">
    <citation type="journal article" date="2018" name="Nat. Microbiol.">
        <title>Leveraging single-cell genomics to expand the fungal tree of life.</title>
        <authorList>
            <person name="Ahrendt S.R."/>
            <person name="Quandt C.A."/>
            <person name="Ciobanu D."/>
            <person name="Clum A."/>
            <person name="Salamov A."/>
            <person name="Andreopoulos B."/>
            <person name="Cheng J.F."/>
            <person name="Woyke T."/>
            <person name="Pelin A."/>
            <person name="Henrissat B."/>
            <person name="Reynolds N.K."/>
            <person name="Benny G.L."/>
            <person name="Smith M.E."/>
            <person name="James T.Y."/>
            <person name="Grigoriev I.V."/>
        </authorList>
    </citation>
    <scope>NUCLEOTIDE SEQUENCE [LARGE SCALE GENOMIC DNA]</scope>
    <source>
        <strain evidence="10">Baker2002</strain>
    </source>
</reference>
<dbReference type="AlphaFoldDB" id="A0A4P9Z8Z3"/>
<keyword evidence="2" id="KW-0805">Transcription regulation</keyword>
<feature type="domain" description="Fork-head" evidence="8">
    <location>
        <begin position="140"/>
        <end position="232"/>
    </location>
</feature>
<dbReference type="InterPro" id="IPR036390">
    <property type="entry name" value="WH_DNA-bd_sf"/>
</dbReference>
<feature type="DNA-binding region" description="Fork-head" evidence="6">
    <location>
        <begin position="140"/>
        <end position="232"/>
    </location>
</feature>
<dbReference type="SUPFAM" id="SSF46785">
    <property type="entry name" value="Winged helix' DNA-binding domain"/>
    <property type="match status" value="1"/>
</dbReference>
<protein>
    <recommendedName>
        <fullName evidence="8">Fork-head domain-containing protein</fullName>
    </recommendedName>
</protein>
<dbReference type="GO" id="GO:0000978">
    <property type="term" value="F:RNA polymerase II cis-regulatory region sequence-specific DNA binding"/>
    <property type="evidence" value="ECO:0007669"/>
    <property type="project" value="UniProtKB-ARBA"/>
</dbReference>
<evidence type="ECO:0000256" key="3">
    <source>
        <dbReference type="ARBA" id="ARBA00023125"/>
    </source>
</evidence>
<organism evidence="9 10">
    <name type="scientific">Metschnikowia bicuspidata</name>
    <dbReference type="NCBI Taxonomy" id="27322"/>
    <lineage>
        <taxon>Eukaryota</taxon>
        <taxon>Fungi</taxon>
        <taxon>Dikarya</taxon>
        <taxon>Ascomycota</taxon>
        <taxon>Saccharomycotina</taxon>
        <taxon>Pichiomycetes</taxon>
        <taxon>Metschnikowiaceae</taxon>
        <taxon>Metschnikowia</taxon>
    </lineage>
</organism>
<dbReference type="InterPro" id="IPR036388">
    <property type="entry name" value="WH-like_DNA-bd_sf"/>
</dbReference>
<dbReference type="PROSITE" id="PS00657">
    <property type="entry name" value="FORK_HEAD_1"/>
    <property type="match status" value="1"/>
</dbReference>